<protein>
    <submittedName>
        <fullName evidence="2">Uncharacterized protein</fullName>
    </submittedName>
</protein>
<dbReference type="Pfam" id="PF13668">
    <property type="entry name" value="Ferritin_2"/>
    <property type="match status" value="1"/>
</dbReference>
<sequence length="246" mass="24803">MAGLLAGVTAVSAANSSCAPSSGDATVLEFAWGISDFLSGFYNNTVNSTFLPLRAMPVLLGVEKDNQLGIQAIEKVGAKAPGFTAPQCSYTYPTISSPSIWALWSYRFETTITGAFIGLAGYTQSPEVSFLLARLAAEHSAHATLIGLRVNSTLFASNVTSLVSAYGPNQVLSSSNSTGSLGQYLGGCLQAPTSPCGTEQIGPLVATITPSGSGSSSALASSTPLSSSGSSSTATSSSTAASSTST</sequence>
<gene>
    <name evidence="2" type="ORF">N7494_010283</name>
</gene>
<keyword evidence="3" id="KW-1185">Reference proteome</keyword>
<feature type="compositionally biased region" description="Low complexity" evidence="1">
    <location>
        <begin position="209"/>
        <end position="246"/>
    </location>
</feature>
<name>A0AAD6CU19_9EURO</name>
<proteinExistence type="predicted"/>
<dbReference type="Proteomes" id="UP001220324">
    <property type="component" value="Unassembled WGS sequence"/>
</dbReference>
<organism evidence="2 3">
    <name type="scientific">Penicillium frequentans</name>
    <dbReference type="NCBI Taxonomy" id="3151616"/>
    <lineage>
        <taxon>Eukaryota</taxon>
        <taxon>Fungi</taxon>
        <taxon>Dikarya</taxon>
        <taxon>Ascomycota</taxon>
        <taxon>Pezizomycotina</taxon>
        <taxon>Eurotiomycetes</taxon>
        <taxon>Eurotiomycetidae</taxon>
        <taxon>Eurotiales</taxon>
        <taxon>Aspergillaceae</taxon>
        <taxon>Penicillium</taxon>
    </lineage>
</organism>
<comment type="caution">
    <text evidence="2">The sequence shown here is derived from an EMBL/GenBank/DDBJ whole genome shotgun (WGS) entry which is preliminary data.</text>
</comment>
<dbReference type="AlphaFoldDB" id="A0AAD6CU19"/>
<evidence type="ECO:0000256" key="1">
    <source>
        <dbReference type="SAM" id="MobiDB-lite"/>
    </source>
</evidence>
<reference evidence="2 3" key="1">
    <citation type="journal article" date="2023" name="IMA Fungus">
        <title>Comparative genomic study of the Penicillium genus elucidates a diverse pangenome and 15 lateral gene transfer events.</title>
        <authorList>
            <person name="Petersen C."/>
            <person name="Sorensen T."/>
            <person name="Nielsen M.R."/>
            <person name="Sondergaard T.E."/>
            <person name="Sorensen J.L."/>
            <person name="Fitzpatrick D.A."/>
            <person name="Frisvad J.C."/>
            <person name="Nielsen K.L."/>
        </authorList>
    </citation>
    <scope>NUCLEOTIDE SEQUENCE [LARGE SCALE GENOMIC DNA]</scope>
    <source>
        <strain evidence="2 3">IBT 35679</strain>
    </source>
</reference>
<feature type="region of interest" description="Disordered" evidence="1">
    <location>
        <begin position="208"/>
        <end position="246"/>
    </location>
</feature>
<accession>A0AAD6CU19</accession>
<dbReference type="EMBL" id="JAQIZZ010000007">
    <property type="protein sequence ID" value="KAJ5533731.1"/>
    <property type="molecule type" value="Genomic_DNA"/>
</dbReference>
<evidence type="ECO:0000313" key="2">
    <source>
        <dbReference type="EMBL" id="KAJ5533731.1"/>
    </source>
</evidence>
<evidence type="ECO:0000313" key="3">
    <source>
        <dbReference type="Proteomes" id="UP001220324"/>
    </source>
</evidence>